<feature type="domain" description="SPOR" evidence="3">
    <location>
        <begin position="90"/>
        <end position="176"/>
    </location>
</feature>
<keyword evidence="5" id="KW-1185">Reference proteome</keyword>
<reference evidence="4" key="1">
    <citation type="submission" date="2020-09" db="EMBL/GenBank/DDBJ databases">
        <title>Secondary metabolite and genome analysis of marine Streptomyces chumphonensis KK1-2T.</title>
        <authorList>
            <person name="Phongsopitanun W."/>
            <person name="Kanchanasin P."/>
            <person name="Pittayakhajonwut P."/>
            <person name="Suwanborirux K."/>
            <person name="Tanasupawat S."/>
        </authorList>
    </citation>
    <scope>NUCLEOTIDE SEQUENCE</scope>
    <source>
        <strain evidence="4">KK1-2</strain>
    </source>
</reference>
<evidence type="ECO:0000256" key="2">
    <source>
        <dbReference type="SAM" id="Phobius"/>
    </source>
</evidence>
<evidence type="ECO:0000259" key="3">
    <source>
        <dbReference type="PROSITE" id="PS51724"/>
    </source>
</evidence>
<dbReference type="Pfam" id="PF09992">
    <property type="entry name" value="NAGPA"/>
    <property type="match status" value="1"/>
</dbReference>
<dbReference type="InterPro" id="IPR018711">
    <property type="entry name" value="NAGPA"/>
</dbReference>
<dbReference type="InterPro" id="IPR007730">
    <property type="entry name" value="SPOR-like_dom"/>
</dbReference>
<evidence type="ECO:0000313" key="4">
    <source>
        <dbReference type="EMBL" id="MBD3934243.1"/>
    </source>
</evidence>
<dbReference type="GO" id="GO:0042834">
    <property type="term" value="F:peptidoglycan binding"/>
    <property type="evidence" value="ECO:0007669"/>
    <property type="project" value="InterPro"/>
</dbReference>
<dbReference type="PROSITE" id="PS51724">
    <property type="entry name" value="SPOR"/>
    <property type="match status" value="1"/>
</dbReference>
<dbReference type="EMBL" id="JACXYU010000015">
    <property type="protein sequence ID" value="MBD3934243.1"/>
    <property type="molecule type" value="Genomic_DNA"/>
</dbReference>
<evidence type="ECO:0000313" key="5">
    <source>
        <dbReference type="Proteomes" id="UP000632289"/>
    </source>
</evidence>
<dbReference type="Proteomes" id="UP000632289">
    <property type="component" value="Unassembled WGS sequence"/>
</dbReference>
<keyword evidence="2" id="KW-0472">Membrane</keyword>
<feature type="region of interest" description="Disordered" evidence="1">
    <location>
        <begin position="159"/>
        <end position="183"/>
    </location>
</feature>
<dbReference type="PANTHER" id="PTHR40446">
    <property type="entry name" value="N-ACETYLGLUCOSAMINE-1-PHOSPHODIESTER ALPHA-N-ACETYLGLUCOSAMINIDASE"/>
    <property type="match status" value="1"/>
</dbReference>
<sequence>MRLFRSTGAPATTGPRHRGRAAVAAGLLVAAVITVLVLTGGPGTTGTPADDGRDRAPGHLALGPADLAEQRTVTVLAPGVEHLAIRRGDASPDEHWTLTVGLGTSEAEVAELRRRVQEAGHTPVLSDVAGADPGRRDGTGPGTLVRVGAYAGEREAEQAREELAERGVRTRVQHTSGDGRTATGPWSVHVLMIDPEEFEGRLTAELAAGTVAGRETVSSLVGRTGALAGVNGGFFVLGERDRPGQGIAGTEGDLAGVSVIRGELLSEAVNGRPALVLPDGSGAEATIRRLRTRLSVRVGGASHEVTGLNRGPGLIVNCGGVGAQTPLARPAHDWTCGNAHELIAITPEFGARAPGGAGHQVVLDGDGRVTGVRDGGGGPVPADGLVLRATGDAATWLRRHATIGSSVEVTEDVVDVGTGGVLPRSAGTSVVNGGPLLLRDGTLALDPERDGWSPRDIAATDRTEWFTDWYLRRKARSAAGVTADGRLLLMTADGDQPGRGIGLTIGETAEVMRSLGAVDAVNLDGGGSAAMAVDGTLVSSPSDAAGERPVADALLVLP</sequence>
<evidence type="ECO:0000256" key="1">
    <source>
        <dbReference type="SAM" id="MobiDB-lite"/>
    </source>
</evidence>
<dbReference type="Gene3D" id="3.30.70.1070">
    <property type="entry name" value="Sporulation related repeat"/>
    <property type="match status" value="1"/>
</dbReference>
<dbReference type="SUPFAM" id="SSF110997">
    <property type="entry name" value="Sporulation related repeat"/>
    <property type="match status" value="1"/>
</dbReference>
<organism evidence="4 5">
    <name type="scientific">Streptomyces chumphonensis</name>
    <dbReference type="NCBI Taxonomy" id="1214925"/>
    <lineage>
        <taxon>Bacteria</taxon>
        <taxon>Bacillati</taxon>
        <taxon>Actinomycetota</taxon>
        <taxon>Actinomycetes</taxon>
        <taxon>Kitasatosporales</taxon>
        <taxon>Streptomycetaceae</taxon>
        <taxon>Streptomyces</taxon>
    </lineage>
</organism>
<dbReference type="RefSeq" id="WP_191211547.1">
    <property type="nucleotide sequence ID" value="NZ_BAABKL010000002.1"/>
</dbReference>
<dbReference type="AlphaFoldDB" id="A0A927ICP7"/>
<keyword evidence="2" id="KW-0812">Transmembrane</keyword>
<name>A0A927ICP7_9ACTN</name>
<protein>
    <submittedName>
        <fullName evidence="4">Phosphodiester glycosidase family protein</fullName>
    </submittedName>
</protein>
<keyword evidence="2" id="KW-1133">Transmembrane helix</keyword>
<proteinExistence type="predicted"/>
<keyword evidence="4" id="KW-0378">Hydrolase</keyword>
<dbReference type="PANTHER" id="PTHR40446:SF2">
    <property type="entry name" value="N-ACETYLGLUCOSAMINE-1-PHOSPHODIESTER ALPHA-N-ACETYLGLUCOSAMINIDASE"/>
    <property type="match status" value="1"/>
</dbReference>
<dbReference type="Pfam" id="PF05036">
    <property type="entry name" value="SPOR"/>
    <property type="match status" value="1"/>
</dbReference>
<dbReference type="InterPro" id="IPR036680">
    <property type="entry name" value="SPOR-like_sf"/>
</dbReference>
<dbReference type="GO" id="GO:0016798">
    <property type="term" value="F:hydrolase activity, acting on glycosyl bonds"/>
    <property type="evidence" value="ECO:0007669"/>
    <property type="project" value="UniProtKB-KW"/>
</dbReference>
<feature type="compositionally biased region" description="Basic and acidic residues" evidence="1">
    <location>
        <begin position="159"/>
        <end position="168"/>
    </location>
</feature>
<feature type="transmembrane region" description="Helical" evidence="2">
    <location>
        <begin position="21"/>
        <end position="41"/>
    </location>
</feature>
<accession>A0A927ICP7</accession>
<keyword evidence="4" id="KW-0326">Glycosidase</keyword>
<gene>
    <name evidence="4" type="ORF">IF129_22100</name>
</gene>
<comment type="caution">
    <text evidence="4">The sequence shown here is derived from an EMBL/GenBank/DDBJ whole genome shotgun (WGS) entry which is preliminary data.</text>
</comment>